<keyword evidence="3" id="KW-1185">Reference proteome</keyword>
<dbReference type="Pfam" id="PF08241">
    <property type="entry name" value="Methyltransf_11"/>
    <property type="match status" value="1"/>
</dbReference>
<comment type="caution">
    <text evidence="2">The sequence shown here is derived from an EMBL/GenBank/DDBJ whole genome shotgun (WGS) entry which is preliminary data.</text>
</comment>
<dbReference type="Gene3D" id="3.40.50.150">
    <property type="entry name" value="Vaccinia Virus protein VP39"/>
    <property type="match status" value="1"/>
</dbReference>
<dbReference type="CDD" id="cd02440">
    <property type="entry name" value="AdoMet_MTases"/>
    <property type="match status" value="1"/>
</dbReference>
<evidence type="ECO:0000313" key="3">
    <source>
        <dbReference type="Proteomes" id="UP000241639"/>
    </source>
</evidence>
<evidence type="ECO:0000259" key="1">
    <source>
        <dbReference type="Pfam" id="PF08241"/>
    </source>
</evidence>
<reference evidence="2 3" key="1">
    <citation type="submission" date="2018-04" db="EMBL/GenBank/DDBJ databases">
        <title>Genomic Encyclopedia of Archaeal and Bacterial Type Strains, Phase II (KMG-II): from individual species to whole genera.</title>
        <authorList>
            <person name="Goeker M."/>
        </authorList>
    </citation>
    <scope>NUCLEOTIDE SEQUENCE [LARGE SCALE GENOMIC DNA]</scope>
    <source>
        <strain evidence="2 3">DSM 45169</strain>
    </source>
</reference>
<keyword evidence="2" id="KW-0830">Ubiquinone</keyword>
<feature type="domain" description="Methyltransferase type 11" evidence="1">
    <location>
        <begin position="49"/>
        <end position="145"/>
    </location>
</feature>
<protein>
    <submittedName>
        <fullName evidence="2">Ubiquinone/menaquinone biosynthesis C-methylase UbiE</fullName>
    </submittedName>
</protein>
<dbReference type="Proteomes" id="UP000241639">
    <property type="component" value="Unassembled WGS sequence"/>
</dbReference>
<sequence>MSEEKKAVQTQFGKSAAGYVGSDIHAKGQDLTWLVQEVKARVPRPLLALDVATGTGHTAFALREYVPRVVGFDLTAEMLEQAQREAAARGLDNLSWMMGDAENIPLPDHLFDVVTLRIAAHHFPHPLQAFQECRRLLAPGGIFILVDNVAPDDPDVDRLYNQVEKWRDPSHGRVYTEGQWSEMLQQAGFLTVEVTHRWQNRVKMDHWFARAHTTDESKKLVHNTLQQANPEQQQLLGFDPVCEHPEFILRKAMWVATR</sequence>
<dbReference type="RefSeq" id="WP_170105005.1">
    <property type="nucleotide sequence ID" value="NZ_PZZP01000001.1"/>
</dbReference>
<dbReference type="GO" id="GO:0032259">
    <property type="term" value="P:methylation"/>
    <property type="evidence" value="ECO:0007669"/>
    <property type="project" value="UniProtKB-KW"/>
</dbReference>
<dbReference type="AlphaFoldDB" id="A0A2T4Z6D7"/>
<keyword evidence="2" id="KW-0808">Transferase</keyword>
<dbReference type="GO" id="GO:0008757">
    <property type="term" value="F:S-adenosylmethionine-dependent methyltransferase activity"/>
    <property type="evidence" value="ECO:0007669"/>
    <property type="project" value="InterPro"/>
</dbReference>
<dbReference type="InterPro" id="IPR013216">
    <property type="entry name" value="Methyltransf_11"/>
</dbReference>
<keyword evidence="2" id="KW-0489">Methyltransferase</keyword>
<name>A0A2T4Z6D7_9BACL</name>
<gene>
    <name evidence="2" type="ORF">C8J48_0002</name>
</gene>
<evidence type="ECO:0000313" key="2">
    <source>
        <dbReference type="EMBL" id="PTM57454.1"/>
    </source>
</evidence>
<accession>A0A2T4Z6D7</accession>
<proteinExistence type="predicted"/>
<dbReference type="PANTHER" id="PTHR43591">
    <property type="entry name" value="METHYLTRANSFERASE"/>
    <property type="match status" value="1"/>
</dbReference>
<dbReference type="EMBL" id="PZZP01000001">
    <property type="protein sequence ID" value="PTM57454.1"/>
    <property type="molecule type" value="Genomic_DNA"/>
</dbReference>
<organism evidence="2 3">
    <name type="scientific">Desmospora activa DSM 45169</name>
    <dbReference type="NCBI Taxonomy" id="1121389"/>
    <lineage>
        <taxon>Bacteria</taxon>
        <taxon>Bacillati</taxon>
        <taxon>Bacillota</taxon>
        <taxon>Bacilli</taxon>
        <taxon>Bacillales</taxon>
        <taxon>Thermoactinomycetaceae</taxon>
        <taxon>Desmospora</taxon>
    </lineage>
</organism>
<dbReference type="SUPFAM" id="SSF53335">
    <property type="entry name" value="S-adenosyl-L-methionine-dependent methyltransferases"/>
    <property type="match status" value="1"/>
</dbReference>
<dbReference type="InterPro" id="IPR029063">
    <property type="entry name" value="SAM-dependent_MTases_sf"/>
</dbReference>